<dbReference type="EMBL" id="JANYMP010000002">
    <property type="protein sequence ID" value="MCS7476001.1"/>
    <property type="molecule type" value="Genomic_DNA"/>
</dbReference>
<dbReference type="AlphaFoldDB" id="A0A9X2VG49"/>
<dbReference type="RefSeq" id="WP_259621523.1">
    <property type="nucleotide sequence ID" value="NZ_JANYMP010000002.1"/>
</dbReference>
<dbReference type="Proteomes" id="UP001141259">
    <property type="component" value="Unassembled WGS sequence"/>
</dbReference>
<dbReference type="InterPro" id="IPR010982">
    <property type="entry name" value="Lambda_DNA-bd_dom_sf"/>
</dbReference>
<keyword evidence="3" id="KW-1185">Reference proteome</keyword>
<dbReference type="SMART" id="SM00530">
    <property type="entry name" value="HTH_XRE"/>
    <property type="match status" value="1"/>
</dbReference>
<comment type="caution">
    <text evidence="2">The sequence shown here is derived from an EMBL/GenBank/DDBJ whole genome shotgun (WGS) entry which is preliminary data.</text>
</comment>
<sequence>MPADRPPQALARRLRALRVERWPGLSITQGQLAAVFGASTPLLSSWENGKVPPPARLAAYATFFATKRSVEGKTYRVLDESELTAAETEVRERLLADLLGLAESGASVNPGRGFWYFPDSHIITIVVAKLPAEEVPRTPFTDPANPDYVELYSYADLDSLIELHGHIRSVNPRSVVHFRTADALSEDDYTTHLVLLGGVDWNIATRAVIDQTEVPVNQEGRPNVSDVGGFEVVEDGRTTVFSPVLADGELVQDVAQFYRGLNPYNRKRTVTICSGMFGRGTLGAVRALTDSKFRDRNEGYLKHRFDGQDAYSVITRVSVVNRKVLTPDWTLSENVLHEWSEEHR</sequence>
<dbReference type="GO" id="GO:0003677">
    <property type="term" value="F:DNA binding"/>
    <property type="evidence" value="ECO:0007669"/>
    <property type="project" value="InterPro"/>
</dbReference>
<evidence type="ECO:0000313" key="2">
    <source>
        <dbReference type="EMBL" id="MCS7476001.1"/>
    </source>
</evidence>
<proteinExistence type="predicted"/>
<dbReference type="Gene3D" id="1.10.260.40">
    <property type="entry name" value="lambda repressor-like DNA-binding domains"/>
    <property type="match status" value="1"/>
</dbReference>
<evidence type="ECO:0000259" key="1">
    <source>
        <dbReference type="PROSITE" id="PS50943"/>
    </source>
</evidence>
<accession>A0A9X2VG49</accession>
<dbReference type="InterPro" id="IPR001387">
    <property type="entry name" value="Cro/C1-type_HTH"/>
</dbReference>
<dbReference type="SUPFAM" id="SSF47413">
    <property type="entry name" value="lambda repressor-like DNA-binding domains"/>
    <property type="match status" value="1"/>
</dbReference>
<dbReference type="CDD" id="cd00093">
    <property type="entry name" value="HTH_XRE"/>
    <property type="match status" value="1"/>
</dbReference>
<reference evidence="2" key="1">
    <citation type="submission" date="2022-08" db="EMBL/GenBank/DDBJ databases">
        <authorList>
            <person name="Tistechok S."/>
            <person name="Samborskyy M."/>
            <person name="Roman I."/>
        </authorList>
    </citation>
    <scope>NUCLEOTIDE SEQUENCE</scope>
    <source>
        <strain evidence="2">DSM 103496</strain>
    </source>
</reference>
<feature type="domain" description="HTH cro/C1-type" evidence="1">
    <location>
        <begin position="14"/>
        <end position="64"/>
    </location>
</feature>
<organism evidence="2 3">
    <name type="scientific">Umezawaea endophytica</name>
    <dbReference type="NCBI Taxonomy" id="1654476"/>
    <lineage>
        <taxon>Bacteria</taxon>
        <taxon>Bacillati</taxon>
        <taxon>Actinomycetota</taxon>
        <taxon>Actinomycetes</taxon>
        <taxon>Pseudonocardiales</taxon>
        <taxon>Pseudonocardiaceae</taxon>
        <taxon>Umezawaea</taxon>
    </lineage>
</organism>
<gene>
    <name evidence="2" type="ORF">NZH93_03970</name>
</gene>
<name>A0A9X2VG49_9PSEU</name>
<protein>
    <submittedName>
        <fullName evidence="2">Helix-turn-helix transcriptional regulator</fullName>
    </submittedName>
</protein>
<evidence type="ECO:0000313" key="3">
    <source>
        <dbReference type="Proteomes" id="UP001141259"/>
    </source>
</evidence>
<dbReference type="PROSITE" id="PS50943">
    <property type="entry name" value="HTH_CROC1"/>
    <property type="match status" value="1"/>
</dbReference>